<dbReference type="EMBL" id="JAXCLA010000013">
    <property type="protein sequence ID" value="MDY0748994.1"/>
    <property type="molecule type" value="Genomic_DNA"/>
</dbReference>
<proteinExistence type="predicted"/>
<organism evidence="1 2">
    <name type="scientific">Roseateles agri</name>
    <dbReference type="NCBI Taxonomy" id="3098619"/>
    <lineage>
        <taxon>Bacteria</taxon>
        <taxon>Pseudomonadati</taxon>
        <taxon>Pseudomonadota</taxon>
        <taxon>Betaproteobacteria</taxon>
        <taxon>Burkholderiales</taxon>
        <taxon>Sphaerotilaceae</taxon>
        <taxon>Roseateles</taxon>
    </lineage>
</organism>
<reference evidence="1 2" key="1">
    <citation type="submission" date="2023-11" db="EMBL/GenBank/DDBJ databases">
        <title>Paucibacter sp. nov., isolated from fresh soil in Korea.</title>
        <authorList>
            <person name="Le N.T.T."/>
        </authorList>
    </citation>
    <scope>NUCLEOTIDE SEQUENCE [LARGE SCALE GENOMIC DNA]</scope>
    <source>
        <strain evidence="1 2">R3-3</strain>
    </source>
</reference>
<dbReference type="Proteomes" id="UP001285263">
    <property type="component" value="Unassembled WGS sequence"/>
</dbReference>
<protein>
    <submittedName>
        <fullName evidence="1">Uncharacterized protein</fullName>
    </submittedName>
</protein>
<comment type="caution">
    <text evidence="1">The sequence shown here is derived from an EMBL/GenBank/DDBJ whole genome shotgun (WGS) entry which is preliminary data.</text>
</comment>
<name>A0ABU5DTX3_9BURK</name>
<evidence type="ECO:0000313" key="1">
    <source>
        <dbReference type="EMBL" id="MDY0748994.1"/>
    </source>
</evidence>
<keyword evidence="2" id="KW-1185">Reference proteome</keyword>
<gene>
    <name evidence="1" type="ORF">SNE35_31135</name>
</gene>
<accession>A0ABU5DTX3</accession>
<evidence type="ECO:0000313" key="2">
    <source>
        <dbReference type="Proteomes" id="UP001285263"/>
    </source>
</evidence>
<sequence>MMLAELELPKTAIPESVRLNARSPHIYTSRTQAPHGAIWISCCYATPHVDKSTLWNHKLFLTVSVVSKHMAGDALAPHPQEAVPVGRLFVVDPLVAHWLFDESAWERKATRSWIGLQWEVDRDQAAQKANELVSQFNGRWLQLDDERYKNWRH</sequence>